<dbReference type="EMBL" id="RBKV01000001">
    <property type="protein sequence ID" value="RKR94518.1"/>
    <property type="molecule type" value="Genomic_DNA"/>
</dbReference>
<dbReference type="InterPro" id="IPR010310">
    <property type="entry name" value="T7SS_ESAT-6-like"/>
</dbReference>
<feature type="compositionally biased region" description="Polar residues" evidence="2">
    <location>
        <begin position="76"/>
        <end position="88"/>
    </location>
</feature>
<dbReference type="Proteomes" id="UP000225108">
    <property type="component" value="Unassembled WGS sequence"/>
</dbReference>
<dbReference type="OrthoDB" id="4578515at2"/>
<accession>A0A495K148</accession>
<evidence type="ECO:0000256" key="2">
    <source>
        <dbReference type="SAM" id="MobiDB-lite"/>
    </source>
</evidence>
<reference evidence="3 8" key="3">
    <citation type="submission" date="2023-10" db="EMBL/GenBank/DDBJ databases">
        <title>Development of a sustainable strategy for remediation of hydrocarbon-contaminated territories based on the waste exchange concept.</title>
        <authorList>
            <person name="Krivoruchko A."/>
        </authorList>
    </citation>
    <scope>NUCLEOTIDE SEQUENCE [LARGE SCALE GENOMIC DNA]</scope>
    <source>
        <strain evidence="3 8">IEGM 1236</strain>
    </source>
</reference>
<organism evidence="4 6">
    <name type="scientific">Williamsia marianensis</name>
    <dbReference type="NCBI Taxonomy" id="85044"/>
    <lineage>
        <taxon>Bacteria</taxon>
        <taxon>Bacillati</taxon>
        <taxon>Actinomycetota</taxon>
        <taxon>Actinomycetes</taxon>
        <taxon>Mycobacteriales</taxon>
        <taxon>Nocardiaceae</taxon>
        <taxon>Williamsia</taxon>
    </lineage>
</organism>
<dbReference type="Gene3D" id="1.10.287.1060">
    <property type="entry name" value="ESAT-6-like"/>
    <property type="match status" value="1"/>
</dbReference>
<sequence>MSIIQYNYPRMEELASQLNSNFNQLEHLATTLKSEVSRLHENWQSQQASQAYGAAQQSWDTSFTDSRALLTALSSKVTEASSNMQAADQRTAGYFS</sequence>
<evidence type="ECO:0000313" key="7">
    <source>
        <dbReference type="Proteomes" id="UP000274762"/>
    </source>
</evidence>
<evidence type="ECO:0000313" key="5">
    <source>
        <dbReference type="EMBL" id="RKR94518.1"/>
    </source>
</evidence>
<proteinExistence type="inferred from homology"/>
<keyword evidence="8" id="KW-1185">Reference proteome</keyword>
<dbReference type="RefSeq" id="WP_023955906.1">
    <property type="nucleotide sequence ID" value="NZ_CBCRXS010000009.1"/>
</dbReference>
<feature type="region of interest" description="Disordered" evidence="2">
    <location>
        <begin position="76"/>
        <end position="96"/>
    </location>
</feature>
<evidence type="ECO:0000256" key="1">
    <source>
        <dbReference type="RuleBase" id="RU362001"/>
    </source>
</evidence>
<dbReference type="InterPro" id="IPR036689">
    <property type="entry name" value="ESAT-6-like_sf"/>
</dbReference>
<dbReference type="NCBIfam" id="TIGR03930">
    <property type="entry name" value="WXG100_ESAT6"/>
    <property type="match status" value="1"/>
</dbReference>
<dbReference type="EMBL" id="JAWLUM010000001">
    <property type="protein sequence ID" value="MDV7132213.1"/>
    <property type="molecule type" value="Genomic_DNA"/>
</dbReference>
<evidence type="ECO:0000313" key="4">
    <source>
        <dbReference type="EMBL" id="PHV65657.1"/>
    </source>
</evidence>
<evidence type="ECO:0000313" key="3">
    <source>
        <dbReference type="EMBL" id="MDV7132213.1"/>
    </source>
</evidence>
<dbReference type="SUPFAM" id="SSF140453">
    <property type="entry name" value="EsxAB dimer-like"/>
    <property type="match status" value="1"/>
</dbReference>
<dbReference type="Proteomes" id="UP000274762">
    <property type="component" value="Unassembled WGS sequence"/>
</dbReference>
<accession>A0A2G3PIL4</accession>
<comment type="similarity">
    <text evidence="1">Belongs to the WXG100 family.</text>
</comment>
<evidence type="ECO:0000313" key="8">
    <source>
        <dbReference type="Proteomes" id="UP001185792"/>
    </source>
</evidence>
<dbReference type="EMBL" id="PEBD01000010">
    <property type="protein sequence ID" value="PHV65657.1"/>
    <property type="molecule type" value="Genomic_DNA"/>
</dbReference>
<protein>
    <recommendedName>
        <fullName evidence="1">ESAT-6-like protein</fullName>
    </recommendedName>
</protein>
<dbReference type="Pfam" id="PF06013">
    <property type="entry name" value="WXG100"/>
    <property type="match status" value="1"/>
</dbReference>
<reference evidence="5 7" key="2">
    <citation type="submission" date="2018-10" db="EMBL/GenBank/DDBJ databases">
        <title>Sequencing the genomes of 1000 actinobacteria strains.</title>
        <authorList>
            <person name="Klenk H.-P."/>
        </authorList>
    </citation>
    <scope>NUCLEOTIDE SEQUENCE [LARGE SCALE GENOMIC DNA]</scope>
    <source>
        <strain evidence="5 7">DSM 44343</strain>
    </source>
</reference>
<evidence type="ECO:0000313" key="6">
    <source>
        <dbReference type="Proteomes" id="UP000225108"/>
    </source>
</evidence>
<dbReference type="Proteomes" id="UP001185792">
    <property type="component" value="Unassembled WGS sequence"/>
</dbReference>
<gene>
    <name evidence="4" type="ORF">CSW57_18135</name>
    <name evidence="5" type="ORF">DFJ75_1314</name>
    <name evidence="3" type="ORF">R4198_00800</name>
</gene>
<name>A0A2G3PIL4_WILMA</name>
<comment type="caution">
    <text evidence="4">The sequence shown here is derived from an EMBL/GenBank/DDBJ whole genome shotgun (WGS) entry which is preliminary data.</text>
</comment>
<dbReference type="AlphaFoldDB" id="A0A2G3PIL4"/>
<reference evidence="4 6" key="1">
    <citation type="submission" date="2017-10" db="EMBL/GenBank/DDBJ databases">
        <title>The draft genome sequence of Williamsia sp. BULT 1.1 isolated from the semi-arid grassland soils from South Africa.</title>
        <authorList>
            <person name="Kabwe M.H."/>
            <person name="Govender N."/>
            <person name="Mutseka Lunga P."/>
            <person name="Vikram S."/>
            <person name="Makhalanyane T.P."/>
        </authorList>
    </citation>
    <scope>NUCLEOTIDE SEQUENCE [LARGE SCALE GENOMIC DNA]</scope>
    <source>
        <strain evidence="4 6">BULT 1.1</strain>
    </source>
</reference>